<evidence type="ECO:0000313" key="8">
    <source>
        <dbReference type="Proteomes" id="UP001596512"/>
    </source>
</evidence>
<dbReference type="PANTHER" id="PTHR30532">
    <property type="entry name" value="IRON III DICITRATE-BINDING PERIPLASMIC PROTEIN"/>
    <property type="match status" value="1"/>
</dbReference>
<feature type="region of interest" description="Disordered" evidence="5">
    <location>
        <begin position="1"/>
        <end position="35"/>
    </location>
</feature>
<dbReference type="Proteomes" id="UP001596512">
    <property type="component" value="Unassembled WGS sequence"/>
</dbReference>
<comment type="similarity">
    <text evidence="2">Belongs to the bacterial solute-binding protein 8 family.</text>
</comment>
<sequence length="321" mass="33961">MRRGTTPATGDGAGSASNAPAAEGPWEFTDDRGTKISLPERPKRIVAQVHAAAALWDFGVKPVGVFGPQRTADGKPDPQVGNVDLAAVTSVGAEFGEFNLEQYANLEPDLVVTIMYGPVLWYVPDDSKAKIEEIAPTVGIRLDGKSASEAIARFGELAASLGADLNAPAVTQAKADFEKAGAELTAAAKEKPGLGVELAIGQQDGFWVADPKWHGDAILFSELGLEVVAPKQSDPTFGFEQLSWEQAAKYPADLVLEDARTVGMSTDELAAKYPTWSQLPAVKAGQVGAWHAETPSSYQLYAKVLTELTGTVKNARADVVK</sequence>
<dbReference type="InterPro" id="IPR051313">
    <property type="entry name" value="Bact_iron-sidero_bind"/>
</dbReference>
<evidence type="ECO:0000256" key="3">
    <source>
        <dbReference type="ARBA" id="ARBA00022448"/>
    </source>
</evidence>
<keyword evidence="8" id="KW-1185">Reference proteome</keyword>
<dbReference type="InterPro" id="IPR002491">
    <property type="entry name" value="ABC_transptr_periplasmic_BD"/>
</dbReference>
<evidence type="ECO:0000256" key="4">
    <source>
        <dbReference type="ARBA" id="ARBA00022729"/>
    </source>
</evidence>
<feature type="domain" description="Fe/B12 periplasmic-binding" evidence="6">
    <location>
        <begin position="43"/>
        <end position="321"/>
    </location>
</feature>
<evidence type="ECO:0000256" key="1">
    <source>
        <dbReference type="ARBA" id="ARBA00004196"/>
    </source>
</evidence>
<protein>
    <submittedName>
        <fullName evidence="7">ABC transporter substrate-binding protein</fullName>
    </submittedName>
</protein>
<accession>A0ABW2TNC0</accession>
<name>A0ABW2TNC0_9PSEU</name>
<evidence type="ECO:0000256" key="2">
    <source>
        <dbReference type="ARBA" id="ARBA00008814"/>
    </source>
</evidence>
<comment type="caution">
    <text evidence="7">The sequence shown here is derived from an EMBL/GenBank/DDBJ whole genome shotgun (WGS) entry which is preliminary data.</text>
</comment>
<comment type="subcellular location">
    <subcellularLocation>
        <location evidence="1">Cell envelope</location>
    </subcellularLocation>
</comment>
<evidence type="ECO:0000256" key="5">
    <source>
        <dbReference type="SAM" id="MobiDB-lite"/>
    </source>
</evidence>
<gene>
    <name evidence="7" type="ORF">ACFQV2_18410</name>
</gene>
<dbReference type="Pfam" id="PF01497">
    <property type="entry name" value="Peripla_BP_2"/>
    <property type="match status" value="1"/>
</dbReference>
<dbReference type="EMBL" id="JBHTEY010000004">
    <property type="protein sequence ID" value="MFC7615189.1"/>
    <property type="molecule type" value="Genomic_DNA"/>
</dbReference>
<organism evidence="7 8">
    <name type="scientific">Actinokineospora soli</name>
    <dbReference type="NCBI Taxonomy" id="1048753"/>
    <lineage>
        <taxon>Bacteria</taxon>
        <taxon>Bacillati</taxon>
        <taxon>Actinomycetota</taxon>
        <taxon>Actinomycetes</taxon>
        <taxon>Pseudonocardiales</taxon>
        <taxon>Pseudonocardiaceae</taxon>
        <taxon>Actinokineospora</taxon>
    </lineage>
</organism>
<evidence type="ECO:0000313" key="7">
    <source>
        <dbReference type="EMBL" id="MFC7615189.1"/>
    </source>
</evidence>
<keyword evidence="4" id="KW-0732">Signal</keyword>
<reference evidence="8" key="1">
    <citation type="journal article" date="2019" name="Int. J. Syst. Evol. Microbiol.">
        <title>The Global Catalogue of Microorganisms (GCM) 10K type strain sequencing project: providing services to taxonomists for standard genome sequencing and annotation.</title>
        <authorList>
            <consortium name="The Broad Institute Genomics Platform"/>
            <consortium name="The Broad Institute Genome Sequencing Center for Infectious Disease"/>
            <person name="Wu L."/>
            <person name="Ma J."/>
        </authorList>
    </citation>
    <scope>NUCLEOTIDE SEQUENCE [LARGE SCALE GENOMIC DNA]</scope>
    <source>
        <strain evidence="8">JCM 17695</strain>
    </source>
</reference>
<evidence type="ECO:0000259" key="6">
    <source>
        <dbReference type="PROSITE" id="PS50983"/>
    </source>
</evidence>
<dbReference type="Gene3D" id="3.40.50.1980">
    <property type="entry name" value="Nitrogenase molybdenum iron protein domain"/>
    <property type="match status" value="2"/>
</dbReference>
<proteinExistence type="inferred from homology"/>
<keyword evidence="3" id="KW-0813">Transport</keyword>
<dbReference type="PROSITE" id="PS50983">
    <property type="entry name" value="FE_B12_PBP"/>
    <property type="match status" value="1"/>
</dbReference>
<dbReference type="PANTHER" id="PTHR30532:SF24">
    <property type="entry name" value="FERRIC ENTEROBACTIN-BINDING PERIPLASMIC PROTEIN FEPB"/>
    <property type="match status" value="1"/>
</dbReference>
<dbReference type="SUPFAM" id="SSF53807">
    <property type="entry name" value="Helical backbone' metal receptor"/>
    <property type="match status" value="1"/>
</dbReference>